<dbReference type="EMBL" id="MUBJ01000011">
    <property type="protein sequence ID" value="OTA15980.1"/>
    <property type="molecule type" value="Genomic_DNA"/>
</dbReference>
<gene>
    <name evidence="2" type="ORF">Xvie_02319</name>
</gene>
<dbReference type="STRING" id="351656.Xvie_02319"/>
<dbReference type="Proteomes" id="UP000194350">
    <property type="component" value="Unassembled WGS sequence"/>
</dbReference>
<dbReference type="InterPro" id="IPR046839">
    <property type="entry name" value="ABC_toxin_N"/>
</dbReference>
<organism evidence="2 3">
    <name type="scientific">Xenorhabdus vietnamensis</name>
    <dbReference type="NCBI Taxonomy" id="351656"/>
    <lineage>
        <taxon>Bacteria</taxon>
        <taxon>Pseudomonadati</taxon>
        <taxon>Pseudomonadota</taxon>
        <taxon>Gammaproteobacteria</taxon>
        <taxon>Enterobacterales</taxon>
        <taxon>Morganellaceae</taxon>
        <taxon>Xenorhabdus</taxon>
    </lineage>
</organism>
<keyword evidence="3" id="KW-1185">Reference proteome</keyword>
<dbReference type="Pfam" id="PF20220">
    <property type="entry name" value="ABC_toxin_N"/>
    <property type="match status" value="1"/>
</dbReference>
<protein>
    <submittedName>
        <fullName evidence="2">Toxin</fullName>
    </submittedName>
</protein>
<evidence type="ECO:0000313" key="3">
    <source>
        <dbReference type="Proteomes" id="UP000194350"/>
    </source>
</evidence>
<sequence>MRLKVLAEKSNISAQPLLDVARLSSTSSYDNWEQVSSALFAACTPEEQIKLEGTINERWRDALIEYLMGQWLPSDDKLSDITTIEALSNYFLTDLQVASEVSTSRVAFTIASLQRYLFRLFSHLEIGYGVQTISDERIEHWNRNLSQYAHWQAWQKQKNFPGLQFSRLLPEGPVPLPAQTLDTRGR</sequence>
<name>A0A1Y2SDT6_9GAMM</name>
<proteinExistence type="predicted"/>
<evidence type="ECO:0000313" key="2">
    <source>
        <dbReference type="EMBL" id="OTA15980.1"/>
    </source>
</evidence>
<dbReference type="AlphaFoldDB" id="A0A1Y2SDT6"/>
<comment type="caution">
    <text evidence="2">The sequence shown here is derived from an EMBL/GenBank/DDBJ whole genome shotgun (WGS) entry which is preliminary data.</text>
</comment>
<evidence type="ECO:0000259" key="1">
    <source>
        <dbReference type="Pfam" id="PF20220"/>
    </source>
</evidence>
<accession>A0A1Y2SDT6</accession>
<feature type="domain" description="ABC toxin N-terminal" evidence="1">
    <location>
        <begin position="55"/>
        <end position="161"/>
    </location>
</feature>
<reference evidence="2 3" key="1">
    <citation type="submission" date="2016-10" db="EMBL/GenBank/DDBJ databases">
        <title>Systematic genetic and metabolomic analysis of Xenorhabdus and Photorhabdus spp., highlights the requirements for a dual symbiotic and pathogenic life style.</title>
        <authorList>
            <person name="Tobias N.J."/>
            <person name="Wolff H."/>
            <person name="Djahanschiri B."/>
            <person name="Pidot S.J."/>
            <person name="Stinear T.P."/>
            <person name="Ebersberger I."/>
            <person name="Bode H.B."/>
        </authorList>
    </citation>
    <scope>NUCLEOTIDE SEQUENCE [LARGE SCALE GENOMIC DNA]</scope>
    <source>
        <strain evidence="2 3">DSM 22392</strain>
    </source>
</reference>